<name>A0A7W4UXW8_LEIAQ</name>
<dbReference type="CDD" id="cd01741">
    <property type="entry name" value="GATase1_1"/>
    <property type="match status" value="1"/>
</dbReference>
<accession>A0A7W4UXW8</accession>
<dbReference type="Pfam" id="PF00117">
    <property type="entry name" value="GATase"/>
    <property type="match status" value="1"/>
</dbReference>
<dbReference type="AlphaFoldDB" id="A0A7W4UXW8"/>
<dbReference type="EMBL" id="JACHVP010000003">
    <property type="protein sequence ID" value="MBB2968187.1"/>
    <property type="molecule type" value="Genomic_DNA"/>
</dbReference>
<dbReference type="PANTHER" id="PTHR42695">
    <property type="entry name" value="GLUTAMINE AMIDOTRANSFERASE YLR126C-RELATED"/>
    <property type="match status" value="1"/>
</dbReference>
<evidence type="ECO:0000313" key="3">
    <source>
        <dbReference type="Proteomes" id="UP000538196"/>
    </source>
</evidence>
<keyword evidence="3" id="KW-1185">Reference proteome</keyword>
<dbReference type="GO" id="GO:0003922">
    <property type="term" value="F:GMP synthase (glutamine-hydrolyzing) activity"/>
    <property type="evidence" value="ECO:0007669"/>
    <property type="project" value="UniProtKB-EC"/>
</dbReference>
<dbReference type="EC" id="6.3.5.2" evidence="2"/>
<dbReference type="PROSITE" id="PS51273">
    <property type="entry name" value="GATASE_TYPE_1"/>
    <property type="match status" value="1"/>
</dbReference>
<evidence type="ECO:0000313" key="2">
    <source>
        <dbReference type="EMBL" id="MBB2968187.1"/>
    </source>
</evidence>
<feature type="domain" description="Glutamine amidotransferase" evidence="1">
    <location>
        <begin position="29"/>
        <end position="193"/>
    </location>
</feature>
<evidence type="ECO:0000259" key="1">
    <source>
        <dbReference type="Pfam" id="PF00117"/>
    </source>
</evidence>
<protein>
    <submittedName>
        <fullName evidence="2">GMP synthase (Glutamine-hydrolyzing)</fullName>
        <ecNumber evidence="2">6.3.5.2</ecNumber>
    </submittedName>
</protein>
<dbReference type="SUPFAM" id="SSF52317">
    <property type="entry name" value="Class I glutamine amidotransferase-like"/>
    <property type="match status" value="1"/>
</dbReference>
<sequence>MTSNAASTGTRTALVLQHDPTIHLGNIGPTLEEHGYELRVVEVRTPEDVAAVDPTDADLVVVLGGEMGAYQTDEYPFLEAEKALLRERLDAERPTLGVCLGAQLMAGALGERVYKGDTTQIGYRRVETTEAGASSPIRHFEGVPVVEWHGDTFELPERATRLASSSDYSNEAFAIGGFALAVQFHPEVTDEMHESWVSDGYNELDEQAIDPDALRRDRELYSARMQEASRAAFSEWLESLPR</sequence>
<organism evidence="2 3">
    <name type="scientific">Leifsonia aquatica</name>
    <name type="common">Corynebacterium aquaticum</name>
    <dbReference type="NCBI Taxonomy" id="144185"/>
    <lineage>
        <taxon>Bacteria</taxon>
        <taxon>Bacillati</taxon>
        <taxon>Actinomycetota</taxon>
        <taxon>Actinomycetes</taxon>
        <taxon>Micrococcales</taxon>
        <taxon>Microbacteriaceae</taxon>
        <taxon>Leifsonia</taxon>
    </lineage>
</organism>
<dbReference type="Proteomes" id="UP000538196">
    <property type="component" value="Unassembled WGS sequence"/>
</dbReference>
<dbReference type="InterPro" id="IPR029062">
    <property type="entry name" value="Class_I_gatase-like"/>
</dbReference>
<dbReference type="PANTHER" id="PTHR42695:SF5">
    <property type="entry name" value="GLUTAMINE AMIDOTRANSFERASE YLR126C-RELATED"/>
    <property type="match status" value="1"/>
</dbReference>
<proteinExistence type="predicted"/>
<reference evidence="2 3" key="1">
    <citation type="submission" date="2020-08" db="EMBL/GenBank/DDBJ databases">
        <title>Sequencing the genomes of 1000 actinobacteria strains.</title>
        <authorList>
            <person name="Klenk H.-P."/>
        </authorList>
    </citation>
    <scope>NUCLEOTIDE SEQUENCE [LARGE SCALE GENOMIC DNA]</scope>
    <source>
        <strain evidence="2 3">DSM 20146</strain>
    </source>
</reference>
<dbReference type="GO" id="GO:0005829">
    <property type="term" value="C:cytosol"/>
    <property type="evidence" value="ECO:0007669"/>
    <property type="project" value="TreeGrafter"/>
</dbReference>
<dbReference type="RefSeq" id="WP_021763879.1">
    <property type="nucleotide sequence ID" value="NZ_JACHVP010000003.1"/>
</dbReference>
<keyword evidence="2" id="KW-0436">Ligase</keyword>
<gene>
    <name evidence="2" type="ORF">FHX33_002957</name>
</gene>
<dbReference type="InterPro" id="IPR044992">
    <property type="entry name" value="ChyE-like"/>
</dbReference>
<comment type="caution">
    <text evidence="2">The sequence shown here is derived from an EMBL/GenBank/DDBJ whole genome shotgun (WGS) entry which is preliminary data.</text>
</comment>
<dbReference type="InterPro" id="IPR017926">
    <property type="entry name" value="GATASE"/>
</dbReference>
<dbReference type="Gene3D" id="3.40.50.880">
    <property type="match status" value="1"/>
</dbReference>